<evidence type="ECO:0000256" key="1">
    <source>
        <dbReference type="ARBA" id="ARBA00023242"/>
    </source>
</evidence>
<dbReference type="InterPro" id="IPR051095">
    <property type="entry name" value="Dros_DevTransReg"/>
</dbReference>
<comment type="caution">
    <text evidence="3">The sequence shown here is derived from an EMBL/GenBank/DDBJ whole genome shotgun (WGS) entry which is preliminary data.</text>
</comment>
<keyword evidence="1" id="KW-0539">Nucleus</keyword>
<dbReference type="EMBL" id="LJIJ01000054">
    <property type="protein sequence ID" value="ODN04143.1"/>
    <property type="molecule type" value="Genomic_DNA"/>
</dbReference>
<evidence type="ECO:0000259" key="2">
    <source>
        <dbReference type="PROSITE" id="PS50097"/>
    </source>
</evidence>
<dbReference type="SMART" id="SM00225">
    <property type="entry name" value="BTB"/>
    <property type="match status" value="1"/>
</dbReference>
<dbReference type="AlphaFoldDB" id="A0A1D2NFU9"/>
<dbReference type="SUPFAM" id="SSF54695">
    <property type="entry name" value="POZ domain"/>
    <property type="match status" value="1"/>
</dbReference>
<dbReference type="STRING" id="48709.A0A1D2NFU9"/>
<sequence length="194" mass="21508">MEEPVGIQVIRPTHALELRHAINQKLDQQQLVDVTLSCEGRQLKCHQVILAASSPFFAEVLQEMKATNPVIHLHGVKFWEVEAIVKFMYKGEITATHQNCEQLKKTAEKLQINGMAELIIGNSGATNYGVSAKPNAIMKMGTSSVQPKATKGSKKAVQKKSSVTTTASKFKTLGYDEIARMIKEEVVERKNFAK</sequence>
<evidence type="ECO:0000313" key="3">
    <source>
        <dbReference type="EMBL" id="ODN04143.1"/>
    </source>
</evidence>
<dbReference type="CDD" id="cd18315">
    <property type="entry name" value="BTB_POZ_BAB-like"/>
    <property type="match status" value="1"/>
</dbReference>
<proteinExistence type="predicted"/>
<dbReference type="InterPro" id="IPR000210">
    <property type="entry name" value="BTB/POZ_dom"/>
</dbReference>
<dbReference type="PANTHER" id="PTHR23110:SF109">
    <property type="entry name" value="FI07618P-RELATED"/>
    <property type="match status" value="1"/>
</dbReference>
<accession>A0A1D2NFU9</accession>
<dbReference type="PANTHER" id="PTHR23110">
    <property type="entry name" value="BTB DOMAIN TRANSCRIPTION FACTOR"/>
    <property type="match status" value="1"/>
</dbReference>
<dbReference type="Gene3D" id="3.30.710.10">
    <property type="entry name" value="Potassium Channel Kv1.1, Chain A"/>
    <property type="match status" value="1"/>
</dbReference>
<dbReference type="InterPro" id="IPR011333">
    <property type="entry name" value="SKP1/BTB/POZ_sf"/>
</dbReference>
<feature type="domain" description="BTB" evidence="2">
    <location>
        <begin position="32"/>
        <end position="97"/>
    </location>
</feature>
<dbReference type="GO" id="GO:0005634">
    <property type="term" value="C:nucleus"/>
    <property type="evidence" value="ECO:0007669"/>
    <property type="project" value="TreeGrafter"/>
</dbReference>
<keyword evidence="4" id="KW-1185">Reference proteome</keyword>
<dbReference type="PROSITE" id="PS50097">
    <property type="entry name" value="BTB"/>
    <property type="match status" value="1"/>
</dbReference>
<dbReference type="Proteomes" id="UP000094527">
    <property type="component" value="Unassembled WGS sequence"/>
</dbReference>
<reference evidence="3 4" key="1">
    <citation type="journal article" date="2016" name="Genome Biol. Evol.">
        <title>Gene Family Evolution Reflects Adaptation to Soil Environmental Stressors in the Genome of the Collembolan Orchesella cincta.</title>
        <authorList>
            <person name="Faddeeva-Vakhrusheva A."/>
            <person name="Derks M.F."/>
            <person name="Anvar S.Y."/>
            <person name="Agamennone V."/>
            <person name="Suring W."/>
            <person name="Smit S."/>
            <person name="van Straalen N.M."/>
            <person name="Roelofs D."/>
        </authorList>
    </citation>
    <scope>NUCLEOTIDE SEQUENCE [LARGE SCALE GENOMIC DNA]</scope>
    <source>
        <tissue evidence="3">Mixed pool</tissue>
    </source>
</reference>
<protein>
    <submittedName>
        <fullName evidence="3">Longitudinals lacking protein-like</fullName>
    </submittedName>
</protein>
<name>A0A1D2NFU9_ORCCI</name>
<organism evidence="3 4">
    <name type="scientific">Orchesella cincta</name>
    <name type="common">Springtail</name>
    <name type="synonym">Podura cincta</name>
    <dbReference type="NCBI Taxonomy" id="48709"/>
    <lineage>
        <taxon>Eukaryota</taxon>
        <taxon>Metazoa</taxon>
        <taxon>Ecdysozoa</taxon>
        <taxon>Arthropoda</taxon>
        <taxon>Hexapoda</taxon>
        <taxon>Collembola</taxon>
        <taxon>Entomobryomorpha</taxon>
        <taxon>Entomobryoidea</taxon>
        <taxon>Orchesellidae</taxon>
        <taxon>Orchesellinae</taxon>
        <taxon>Orchesella</taxon>
    </lineage>
</organism>
<dbReference type="OMA" id="ATHQNCE"/>
<dbReference type="Pfam" id="PF00651">
    <property type="entry name" value="BTB"/>
    <property type="match status" value="1"/>
</dbReference>
<dbReference type="OrthoDB" id="6331085at2759"/>
<evidence type="ECO:0000313" key="4">
    <source>
        <dbReference type="Proteomes" id="UP000094527"/>
    </source>
</evidence>
<dbReference type="GO" id="GO:0006357">
    <property type="term" value="P:regulation of transcription by RNA polymerase II"/>
    <property type="evidence" value="ECO:0007669"/>
    <property type="project" value="TreeGrafter"/>
</dbReference>
<gene>
    <name evidence="3" type="ORF">Ocin01_02553</name>
</gene>